<evidence type="ECO:0000256" key="4">
    <source>
        <dbReference type="ARBA" id="ARBA00022857"/>
    </source>
</evidence>
<keyword evidence="6" id="KW-0408">Iron</keyword>
<dbReference type="GO" id="GO:0019301">
    <property type="term" value="P:rhamnose catabolic process"/>
    <property type="evidence" value="ECO:0007669"/>
    <property type="project" value="UniProtKB-ARBA"/>
</dbReference>
<evidence type="ECO:0000256" key="5">
    <source>
        <dbReference type="ARBA" id="ARBA00023002"/>
    </source>
</evidence>
<dbReference type="Gene3D" id="3.40.50.720">
    <property type="entry name" value="NAD(P)-binding Rossmann-like Domain"/>
    <property type="match status" value="1"/>
</dbReference>
<dbReference type="Pfam" id="PF00106">
    <property type="entry name" value="adh_short"/>
    <property type="match status" value="1"/>
</dbReference>
<evidence type="ECO:0000256" key="3">
    <source>
        <dbReference type="ARBA" id="ARBA00022723"/>
    </source>
</evidence>
<reference evidence="8" key="1">
    <citation type="journal article" date="2008" name="Nature">
        <title>The amphioxus genome and the evolution of the chordate karyotype.</title>
        <authorList>
            <consortium name="US DOE Joint Genome Institute (JGI-PGF)"/>
            <person name="Putnam N.H."/>
            <person name="Butts T."/>
            <person name="Ferrier D.E.K."/>
            <person name="Furlong R.F."/>
            <person name="Hellsten U."/>
            <person name="Kawashima T."/>
            <person name="Robinson-Rechavi M."/>
            <person name="Shoguchi E."/>
            <person name="Terry A."/>
            <person name="Yu J.-K."/>
            <person name="Benito-Gutierrez E.L."/>
            <person name="Dubchak I."/>
            <person name="Garcia-Fernandez J."/>
            <person name="Gibson-Brown J.J."/>
            <person name="Grigoriev I.V."/>
            <person name="Horton A.C."/>
            <person name="de Jong P.J."/>
            <person name="Jurka J."/>
            <person name="Kapitonov V.V."/>
            <person name="Kohara Y."/>
            <person name="Kuroki Y."/>
            <person name="Lindquist E."/>
            <person name="Lucas S."/>
            <person name="Osoegawa K."/>
            <person name="Pennacchio L.A."/>
            <person name="Salamov A.A."/>
            <person name="Satou Y."/>
            <person name="Sauka-Spengler T."/>
            <person name="Schmutz J."/>
            <person name="Shin-I T."/>
            <person name="Toyoda A."/>
            <person name="Bronner-Fraser M."/>
            <person name="Fujiyama A."/>
            <person name="Holland L.Z."/>
            <person name="Holland P.W.H."/>
            <person name="Satoh N."/>
            <person name="Rokhsar D.S."/>
        </authorList>
    </citation>
    <scope>NUCLEOTIDE SEQUENCE [LARGE SCALE GENOMIC DNA]</scope>
    <source>
        <strain evidence="8">S238N-H82</strain>
        <tissue evidence="8">Testes</tissue>
    </source>
</reference>
<evidence type="ECO:0000256" key="6">
    <source>
        <dbReference type="ARBA" id="ARBA00023004"/>
    </source>
</evidence>
<dbReference type="Pfam" id="PF00067">
    <property type="entry name" value="p450"/>
    <property type="match status" value="2"/>
</dbReference>
<dbReference type="InterPro" id="IPR002347">
    <property type="entry name" value="SDR_fam"/>
</dbReference>
<dbReference type="InterPro" id="IPR001128">
    <property type="entry name" value="Cyt_P450"/>
</dbReference>
<keyword evidence="5" id="KW-0560">Oxidoreductase</keyword>
<name>C3Y7G2_BRAFL</name>
<dbReference type="PANTHER" id="PTHR24300:SF404">
    <property type="entry name" value="CYTOCHROME P450 2D6-LIKE"/>
    <property type="match status" value="1"/>
</dbReference>
<dbReference type="SUPFAM" id="SSF48264">
    <property type="entry name" value="Cytochrome P450"/>
    <property type="match status" value="1"/>
</dbReference>
<sequence length="577" mass="63071">MAEGGLRYKDKVVIVTGGSKGIGEGAVRAFVKDGGSKVVFCSRGEEAGKKLESEMNTSGPGEALFIPCDVTKEEDIRNVIDKTVEKYGRIDCLINNAGMHPPEQTIDDTSVEEFRSLLNLNLVSYFIASKFALPHLRKTQGNIINMSSLVGIIGQTHACAYVTTKGGITSLTRALAVDEAKYGVRVNTVSPGNIWTPMWDGLSKASGNTEAMVKGGEEAQLLGRMGTIEEAGKVCLFLAAEATFSTGRVPVFGHLRALGGTPLLKMAAWRRQYGDVFTLRMGMEDEVVLNGYTAVKDALVDRSELFASTIPGYLLDVLVGFGKGILGAPWGPGYRQRKRFATTVLKNLGMKVGQSNGQPVDIAHDVSVAVSNIICSMTVGKRYDYEDETFRELYKAIAAITFEVGTGRIIGAFPLLRFVPVELEQQEKVDGLTVENVLHMTTELFFAGTETTTNTLLWSLLFMTLNPDVQNKVQEELDAVVGTSLPALSHRSQLTYVNACLLETMKIRTLLQLHVLFSGRRVCPGEQLARMELFLFFSTLLQSFTFITPEGAPAPNTDGIFRLTLKPHPFQLCAIRR</sequence>
<comment type="similarity">
    <text evidence="1">Belongs to the short-chain dehydrogenases/reductases (SDR) family.</text>
</comment>
<evidence type="ECO:0000313" key="8">
    <source>
        <dbReference type="EMBL" id="EEN63790.1"/>
    </source>
</evidence>
<proteinExistence type="inferred from homology"/>
<dbReference type="GO" id="GO:0020037">
    <property type="term" value="F:heme binding"/>
    <property type="evidence" value="ECO:0007669"/>
    <property type="project" value="InterPro"/>
</dbReference>
<dbReference type="InterPro" id="IPR036396">
    <property type="entry name" value="Cyt_P450_sf"/>
</dbReference>
<dbReference type="InterPro" id="IPR036291">
    <property type="entry name" value="NAD(P)-bd_dom_sf"/>
</dbReference>
<dbReference type="PANTHER" id="PTHR24300">
    <property type="entry name" value="CYTOCHROME P450 508A4-RELATED"/>
    <property type="match status" value="1"/>
</dbReference>
<dbReference type="GO" id="GO:0005506">
    <property type="term" value="F:iron ion binding"/>
    <property type="evidence" value="ECO:0007669"/>
    <property type="project" value="InterPro"/>
</dbReference>
<dbReference type="PROSITE" id="PS00061">
    <property type="entry name" value="ADH_SHORT"/>
    <property type="match status" value="1"/>
</dbReference>
<dbReference type="eggNOG" id="KOG0156">
    <property type="taxonomic scope" value="Eukaryota"/>
</dbReference>
<keyword evidence="3" id="KW-0479">Metal-binding</keyword>
<dbReference type="AlphaFoldDB" id="C3Y7G2"/>
<keyword evidence="7" id="KW-0684">Rhamnose metabolism</keyword>
<accession>C3Y7G2</accession>
<gene>
    <name evidence="8" type="ORF">BRAFLDRAFT_117317</name>
</gene>
<dbReference type="SUPFAM" id="SSF51735">
    <property type="entry name" value="NAD(P)-binding Rossmann-fold domains"/>
    <property type="match status" value="1"/>
</dbReference>
<comment type="similarity">
    <text evidence="2">Belongs to the cytochrome P450 family.</text>
</comment>
<keyword evidence="4" id="KW-0521">NADP</keyword>
<dbReference type="eggNOG" id="KOG0725">
    <property type="taxonomic scope" value="Eukaryota"/>
</dbReference>
<dbReference type="GO" id="GO:0016705">
    <property type="term" value="F:oxidoreductase activity, acting on paired donors, with incorporation or reduction of molecular oxygen"/>
    <property type="evidence" value="ECO:0007669"/>
    <property type="project" value="InterPro"/>
</dbReference>
<dbReference type="FunFam" id="1.10.630.10:FF:000289">
    <property type="entry name" value="Cytochrome P450, family 2, subfamily j, polypeptide 13"/>
    <property type="match status" value="1"/>
</dbReference>
<protein>
    <submittedName>
        <fullName evidence="8">Uncharacterized protein</fullName>
    </submittedName>
</protein>
<evidence type="ECO:0000256" key="2">
    <source>
        <dbReference type="ARBA" id="ARBA00010617"/>
    </source>
</evidence>
<evidence type="ECO:0000256" key="7">
    <source>
        <dbReference type="ARBA" id="ARBA00023308"/>
    </source>
</evidence>
<dbReference type="PRINTS" id="PR00081">
    <property type="entry name" value="GDHRDH"/>
</dbReference>
<dbReference type="STRING" id="7739.C3Y7G2"/>
<dbReference type="EMBL" id="GG666489">
    <property type="protein sequence ID" value="EEN63790.1"/>
    <property type="molecule type" value="Genomic_DNA"/>
</dbReference>
<dbReference type="Gene3D" id="1.10.630.10">
    <property type="entry name" value="Cytochrome P450"/>
    <property type="match status" value="3"/>
</dbReference>
<evidence type="ECO:0000256" key="1">
    <source>
        <dbReference type="ARBA" id="ARBA00006484"/>
    </source>
</evidence>
<organism>
    <name type="scientific">Branchiostoma floridae</name>
    <name type="common">Florida lancelet</name>
    <name type="synonym">Amphioxus</name>
    <dbReference type="NCBI Taxonomy" id="7739"/>
    <lineage>
        <taxon>Eukaryota</taxon>
        <taxon>Metazoa</taxon>
        <taxon>Chordata</taxon>
        <taxon>Cephalochordata</taxon>
        <taxon>Leptocardii</taxon>
        <taxon>Amphioxiformes</taxon>
        <taxon>Branchiostomatidae</taxon>
        <taxon>Branchiostoma</taxon>
    </lineage>
</organism>
<dbReference type="InterPro" id="IPR050182">
    <property type="entry name" value="Cytochrome_P450_fam2"/>
</dbReference>
<dbReference type="GO" id="GO:0004497">
    <property type="term" value="F:monooxygenase activity"/>
    <property type="evidence" value="ECO:0007669"/>
    <property type="project" value="InterPro"/>
</dbReference>
<dbReference type="FunFam" id="3.40.50.720:FF:000417">
    <property type="entry name" value="Glucose 1-dehydrogenase, putative"/>
    <property type="match status" value="1"/>
</dbReference>
<dbReference type="InterPro" id="IPR020904">
    <property type="entry name" value="Sc_DH/Rdtase_CS"/>
</dbReference>
<dbReference type="InParanoid" id="C3Y7G2"/>
<dbReference type="CDD" id="cd08933">
    <property type="entry name" value="RDH_SDR_c"/>
    <property type="match status" value="1"/>
</dbReference>
<dbReference type="PRINTS" id="PR00080">
    <property type="entry name" value="SDRFAMILY"/>
</dbReference>